<comment type="caution">
    <text evidence="2">The sequence shown here is derived from an EMBL/GenBank/DDBJ whole genome shotgun (WGS) entry which is preliminary data.</text>
</comment>
<sequence length="91" mass="10253">MKKKYLLLSGIALSTAGVTSYVLRNEHQRTKAKQLVLDGKEKVMALLSKEGKNDFPIHQAGQPEPEDIRSNEMLSEGSVYPVDYYNAQQQK</sequence>
<protein>
    <recommendedName>
        <fullName evidence="4">YbyB</fullName>
    </recommendedName>
</protein>
<evidence type="ECO:0000256" key="1">
    <source>
        <dbReference type="SAM" id="MobiDB-lite"/>
    </source>
</evidence>
<dbReference type="AlphaFoldDB" id="I8UCD6"/>
<organism evidence="2 3">
    <name type="scientific">Fictibacillus macauensis ZFHKF-1</name>
    <dbReference type="NCBI Taxonomy" id="1196324"/>
    <lineage>
        <taxon>Bacteria</taxon>
        <taxon>Bacillati</taxon>
        <taxon>Bacillota</taxon>
        <taxon>Bacilli</taxon>
        <taxon>Bacillales</taxon>
        <taxon>Fictibacillaceae</taxon>
        <taxon>Fictibacillus</taxon>
    </lineage>
</organism>
<reference evidence="2 3" key="1">
    <citation type="journal article" date="2012" name="J. Bacteriol.">
        <title>Genome of Bacillus macauensis ZFHKF-1, a Long-Chain-Forming Bacterium.</title>
        <authorList>
            <person name="Cai L."/>
            <person name="Zhang T."/>
        </authorList>
    </citation>
    <scope>NUCLEOTIDE SEQUENCE [LARGE SCALE GENOMIC DNA]</scope>
    <source>
        <strain evidence="2 3">ZFHKF-1</strain>
    </source>
</reference>
<proteinExistence type="predicted"/>
<evidence type="ECO:0000313" key="3">
    <source>
        <dbReference type="Proteomes" id="UP000004080"/>
    </source>
</evidence>
<dbReference type="RefSeq" id="WP_007203000.1">
    <property type="nucleotide sequence ID" value="NZ_AKKV01000031.1"/>
</dbReference>
<evidence type="ECO:0008006" key="4">
    <source>
        <dbReference type="Google" id="ProtNLM"/>
    </source>
</evidence>
<gene>
    <name evidence="2" type="ORF">A374_14620</name>
</gene>
<name>I8UCD6_9BACL</name>
<dbReference type="EMBL" id="AKKV01000031">
    <property type="protein sequence ID" value="EIT84570.1"/>
    <property type="molecule type" value="Genomic_DNA"/>
</dbReference>
<dbReference type="OrthoDB" id="2390014at2"/>
<dbReference type="Proteomes" id="UP000004080">
    <property type="component" value="Unassembled WGS sequence"/>
</dbReference>
<feature type="region of interest" description="Disordered" evidence="1">
    <location>
        <begin position="54"/>
        <end position="75"/>
    </location>
</feature>
<dbReference type="eggNOG" id="ENOG5033KR4">
    <property type="taxonomic scope" value="Bacteria"/>
</dbReference>
<dbReference type="PATRIC" id="fig|1196324.3.peg.2988"/>
<dbReference type="STRING" id="1196324.A374_14620"/>
<keyword evidence="3" id="KW-1185">Reference proteome</keyword>
<accession>I8UCD6</accession>
<evidence type="ECO:0000313" key="2">
    <source>
        <dbReference type="EMBL" id="EIT84570.1"/>
    </source>
</evidence>